<evidence type="ECO:0000313" key="3">
    <source>
        <dbReference type="EMBL" id="OGK31592.1"/>
    </source>
</evidence>
<organism evidence="3 4">
    <name type="scientific">Candidatus Roizmanbacteria bacterium RIFCSPHIGHO2_12_FULL_33_9</name>
    <dbReference type="NCBI Taxonomy" id="1802045"/>
    <lineage>
        <taxon>Bacteria</taxon>
        <taxon>Candidatus Roizmaniibacteriota</taxon>
    </lineage>
</organism>
<dbReference type="Pfam" id="PF02604">
    <property type="entry name" value="PhdYeFM_antitox"/>
    <property type="match status" value="1"/>
</dbReference>
<dbReference type="PANTHER" id="PTHR33713">
    <property type="entry name" value="ANTITOXIN YAFN-RELATED"/>
    <property type="match status" value="1"/>
</dbReference>
<comment type="similarity">
    <text evidence="1 2">Belongs to the phD/YefM antitoxin family.</text>
</comment>
<sequence>MLKTISITEARKNIFKISDDIKKTGSHYVLTDKGRSKVVIMSAEEYDSWAETLEVMKDFPNIEKDIKETESDYKSGNYTKYPTLGELLHKEGYMIADKGKVKYEISTKTKTKRKKRA</sequence>
<dbReference type="NCBIfam" id="TIGR01552">
    <property type="entry name" value="phd_fam"/>
    <property type="match status" value="1"/>
</dbReference>
<accession>A0A1F7HLF1</accession>
<dbReference type="PANTHER" id="PTHR33713:SF6">
    <property type="entry name" value="ANTITOXIN YEFM"/>
    <property type="match status" value="1"/>
</dbReference>
<dbReference type="InterPro" id="IPR051405">
    <property type="entry name" value="phD/YefM_antitoxin"/>
</dbReference>
<dbReference type="AlphaFoldDB" id="A0A1F7HLF1"/>
<dbReference type="Gene3D" id="3.40.1620.10">
    <property type="entry name" value="YefM-like domain"/>
    <property type="match status" value="1"/>
</dbReference>
<protein>
    <recommendedName>
        <fullName evidence="2">Antitoxin</fullName>
    </recommendedName>
</protein>
<dbReference type="SUPFAM" id="SSF143120">
    <property type="entry name" value="YefM-like"/>
    <property type="match status" value="1"/>
</dbReference>
<dbReference type="Proteomes" id="UP000177199">
    <property type="component" value="Unassembled WGS sequence"/>
</dbReference>
<gene>
    <name evidence="3" type="ORF">A3F29_01415</name>
</gene>
<name>A0A1F7HLF1_9BACT</name>
<dbReference type="InterPro" id="IPR036165">
    <property type="entry name" value="YefM-like_sf"/>
</dbReference>
<reference evidence="3 4" key="1">
    <citation type="journal article" date="2016" name="Nat. Commun.">
        <title>Thousands of microbial genomes shed light on interconnected biogeochemical processes in an aquifer system.</title>
        <authorList>
            <person name="Anantharaman K."/>
            <person name="Brown C.T."/>
            <person name="Hug L.A."/>
            <person name="Sharon I."/>
            <person name="Castelle C.J."/>
            <person name="Probst A.J."/>
            <person name="Thomas B.C."/>
            <person name="Singh A."/>
            <person name="Wilkins M.J."/>
            <person name="Karaoz U."/>
            <person name="Brodie E.L."/>
            <person name="Williams K.H."/>
            <person name="Hubbard S.S."/>
            <person name="Banfield J.F."/>
        </authorList>
    </citation>
    <scope>NUCLEOTIDE SEQUENCE [LARGE SCALE GENOMIC DNA]</scope>
</reference>
<evidence type="ECO:0000256" key="2">
    <source>
        <dbReference type="RuleBase" id="RU362080"/>
    </source>
</evidence>
<evidence type="ECO:0000256" key="1">
    <source>
        <dbReference type="ARBA" id="ARBA00009981"/>
    </source>
</evidence>
<dbReference type="InterPro" id="IPR006442">
    <property type="entry name" value="Antitoxin_Phd/YefM"/>
</dbReference>
<dbReference type="EMBL" id="MFZV01000003">
    <property type="protein sequence ID" value="OGK31592.1"/>
    <property type="molecule type" value="Genomic_DNA"/>
</dbReference>
<comment type="function">
    <text evidence="2">Antitoxin component of a type II toxin-antitoxin (TA) system.</text>
</comment>
<evidence type="ECO:0000313" key="4">
    <source>
        <dbReference type="Proteomes" id="UP000177199"/>
    </source>
</evidence>
<proteinExistence type="inferred from homology"/>
<comment type="caution">
    <text evidence="3">The sequence shown here is derived from an EMBL/GenBank/DDBJ whole genome shotgun (WGS) entry which is preliminary data.</text>
</comment>